<dbReference type="Proteomes" id="UP000321353">
    <property type="component" value="Chromosome"/>
</dbReference>
<name>A0A5B9MDF7_9BACT</name>
<evidence type="ECO:0000313" key="3">
    <source>
        <dbReference type="Proteomes" id="UP000321353"/>
    </source>
</evidence>
<sequence length="92" mass="10824">MLSINNKLTNTIGSQKRPSGNFFKHSSSWINPQSNLIEHNSSKTKRSDNRIDPRHNPIAMMRCWTDGKSRRIVKTEYSMRWSKCCQRKTTIR</sequence>
<dbReference type="EMBL" id="CP036264">
    <property type="protein sequence ID" value="QEF97644.1"/>
    <property type="molecule type" value="Genomic_DNA"/>
</dbReference>
<proteinExistence type="predicted"/>
<accession>A0A5B9MDF7</accession>
<protein>
    <submittedName>
        <fullName evidence="2">Uncharacterized protein</fullName>
    </submittedName>
</protein>
<evidence type="ECO:0000313" key="2">
    <source>
        <dbReference type="EMBL" id="QEF97644.1"/>
    </source>
</evidence>
<reference evidence="2 3" key="1">
    <citation type="submission" date="2019-02" db="EMBL/GenBank/DDBJ databases">
        <title>Planctomycetal bacteria perform biofilm scaping via a novel small molecule.</title>
        <authorList>
            <person name="Jeske O."/>
            <person name="Boedeker C."/>
            <person name="Wiegand S."/>
            <person name="Breitling P."/>
            <person name="Kallscheuer N."/>
            <person name="Jogler M."/>
            <person name="Rohde M."/>
            <person name="Petersen J."/>
            <person name="Medema M.H."/>
            <person name="Surup F."/>
            <person name="Jogler C."/>
        </authorList>
    </citation>
    <scope>NUCLEOTIDE SEQUENCE [LARGE SCALE GENOMIC DNA]</scope>
    <source>
        <strain evidence="2 3">Mal15</strain>
    </source>
</reference>
<feature type="compositionally biased region" description="Basic and acidic residues" evidence="1">
    <location>
        <begin position="45"/>
        <end position="54"/>
    </location>
</feature>
<gene>
    <name evidence="2" type="ORF">Mal15_16850</name>
</gene>
<evidence type="ECO:0000256" key="1">
    <source>
        <dbReference type="SAM" id="MobiDB-lite"/>
    </source>
</evidence>
<dbReference type="KEGG" id="smam:Mal15_16850"/>
<keyword evidence="3" id="KW-1185">Reference proteome</keyword>
<organism evidence="2 3">
    <name type="scientific">Stieleria maiorica</name>
    <dbReference type="NCBI Taxonomy" id="2795974"/>
    <lineage>
        <taxon>Bacteria</taxon>
        <taxon>Pseudomonadati</taxon>
        <taxon>Planctomycetota</taxon>
        <taxon>Planctomycetia</taxon>
        <taxon>Pirellulales</taxon>
        <taxon>Pirellulaceae</taxon>
        <taxon>Stieleria</taxon>
    </lineage>
</organism>
<feature type="compositionally biased region" description="Polar residues" evidence="1">
    <location>
        <begin position="1"/>
        <end position="39"/>
    </location>
</feature>
<feature type="region of interest" description="Disordered" evidence="1">
    <location>
        <begin position="1"/>
        <end position="54"/>
    </location>
</feature>
<dbReference type="AlphaFoldDB" id="A0A5B9MDF7"/>